<feature type="transmembrane region" description="Helical" evidence="1">
    <location>
        <begin position="122"/>
        <end position="145"/>
    </location>
</feature>
<accession>A0A5A5TWW7</accession>
<comment type="caution">
    <text evidence="2">The sequence shown here is derived from an EMBL/GenBank/DDBJ whole genome shotgun (WGS) entry which is preliminary data.</text>
</comment>
<protein>
    <submittedName>
        <fullName evidence="2">Membrane protein</fullName>
    </submittedName>
</protein>
<sequence>MNSIEPISIRNVKREARALYHGRLGTAIKINIVPIVLTILTTVSTLLSLYIVFRQFATISDVSVSSDGRISQMYETIQDILSQAVQLVLTWSVCWTLIDWYEQPKTKPTLKTAFQAFTHGNIWHTLLLAIVQSVLMFLWTLLLIVPGLVKYFAYSQTYFIYKIDIEHGTRQRQLTDYITISRRLMAGRKWELFLLELSFIGWHILGFVTAGLAYIYVIPYLNATRVAYSRHLLTLKLAERQAA</sequence>
<keyword evidence="1" id="KW-0812">Transmembrane</keyword>
<keyword evidence="1" id="KW-0472">Membrane</keyword>
<evidence type="ECO:0000313" key="2">
    <source>
        <dbReference type="EMBL" id="GDZ82787.1"/>
    </source>
</evidence>
<dbReference type="Proteomes" id="UP000323274">
    <property type="component" value="Unassembled WGS sequence"/>
</dbReference>
<proteinExistence type="predicted"/>
<dbReference type="PANTHER" id="PTHR40076:SF1">
    <property type="entry name" value="MEMBRANE PROTEIN"/>
    <property type="match status" value="1"/>
</dbReference>
<feature type="transmembrane region" description="Helical" evidence="1">
    <location>
        <begin position="32"/>
        <end position="53"/>
    </location>
</feature>
<organism evidence="2 3">
    <name type="scientific">Leuconostoc citreum</name>
    <dbReference type="NCBI Taxonomy" id="33964"/>
    <lineage>
        <taxon>Bacteria</taxon>
        <taxon>Bacillati</taxon>
        <taxon>Bacillota</taxon>
        <taxon>Bacilli</taxon>
        <taxon>Lactobacillales</taxon>
        <taxon>Lactobacillaceae</taxon>
        <taxon>Leuconostoc</taxon>
    </lineage>
</organism>
<dbReference type="RefSeq" id="WP_100665262.1">
    <property type="nucleotide sequence ID" value="NZ_BJJW01000001.1"/>
</dbReference>
<dbReference type="EMBL" id="BJJW01000001">
    <property type="protein sequence ID" value="GDZ82787.1"/>
    <property type="molecule type" value="Genomic_DNA"/>
</dbReference>
<dbReference type="InterPro" id="IPR010380">
    <property type="entry name" value="DUF975"/>
</dbReference>
<keyword evidence="1" id="KW-1133">Transmembrane helix</keyword>
<gene>
    <name evidence="2" type="ORF">LCIT_00290</name>
</gene>
<name>A0A5A5TWW7_LEUCI</name>
<dbReference type="PANTHER" id="PTHR40076">
    <property type="entry name" value="MEMBRANE PROTEIN-RELATED"/>
    <property type="match status" value="1"/>
</dbReference>
<evidence type="ECO:0000256" key="1">
    <source>
        <dbReference type="SAM" id="Phobius"/>
    </source>
</evidence>
<dbReference type="Pfam" id="PF06161">
    <property type="entry name" value="DUF975"/>
    <property type="match status" value="1"/>
</dbReference>
<reference evidence="2 3" key="1">
    <citation type="submission" date="2019-04" db="EMBL/GenBank/DDBJ databases">
        <title>A pseudo-fructophilic Leuconostoc citreum strain F192-5 isolated from peel of satsuma mandarin: the first report for isolation and characterization of strain-dependent fructophilic-like characteristics.</title>
        <authorList>
            <person name="Maeno S."/>
            <person name="Tanizawa Y."/>
            <person name="Kajikawa A."/>
            <person name="Kanesaki Y."/>
            <person name="Kubota E."/>
            <person name="Arita M."/>
            <person name="Leon D."/>
            <person name="Endo A."/>
        </authorList>
    </citation>
    <scope>NUCLEOTIDE SEQUENCE [LARGE SCALE GENOMIC DNA]</scope>
    <source>
        <strain evidence="2 3">F192-5</strain>
    </source>
</reference>
<dbReference type="AlphaFoldDB" id="A0A5A5TWW7"/>
<feature type="transmembrane region" description="Helical" evidence="1">
    <location>
        <begin position="199"/>
        <end position="221"/>
    </location>
</feature>
<evidence type="ECO:0000313" key="3">
    <source>
        <dbReference type="Proteomes" id="UP000323274"/>
    </source>
</evidence>